<evidence type="ECO:0000313" key="2">
    <source>
        <dbReference type="EMBL" id="OIS99523.1"/>
    </source>
</evidence>
<dbReference type="Proteomes" id="UP000187609">
    <property type="component" value="Unassembled WGS sequence"/>
</dbReference>
<proteinExistence type="predicted"/>
<dbReference type="STRING" id="49451.A0A1J6I4W4"/>
<sequence length="117" mass="13675">MMDVVLWITLENIVILFNACRGQHHNVCTREPWPLDGMKFETLKEQHARRNPEDLEIDYEDQFISEDEDIQDEDPISYDSDVTETDAITKNDDWEEEGEETAHAILVMVGEESYTIL</sequence>
<protein>
    <submittedName>
        <fullName evidence="2">Uncharacterized protein</fullName>
    </submittedName>
</protein>
<dbReference type="Gramene" id="OIS99523">
    <property type="protein sequence ID" value="OIS99523"/>
    <property type="gene ID" value="A4A49_22450"/>
</dbReference>
<feature type="signal peptide" evidence="1">
    <location>
        <begin position="1"/>
        <end position="22"/>
    </location>
</feature>
<name>A0A1J6I4W4_NICAT</name>
<dbReference type="EMBL" id="MJEQ01037190">
    <property type="protein sequence ID" value="OIS99523.1"/>
    <property type="molecule type" value="Genomic_DNA"/>
</dbReference>
<gene>
    <name evidence="2" type="ORF">A4A49_22450</name>
</gene>
<organism evidence="2 3">
    <name type="scientific">Nicotiana attenuata</name>
    <name type="common">Coyote tobacco</name>
    <dbReference type="NCBI Taxonomy" id="49451"/>
    <lineage>
        <taxon>Eukaryota</taxon>
        <taxon>Viridiplantae</taxon>
        <taxon>Streptophyta</taxon>
        <taxon>Embryophyta</taxon>
        <taxon>Tracheophyta</taxon>
        <taxon>Spermatophyta</taxon>
        <taxon>Magnoliopsida</taxon>
        <taxon>eudicotyledons</taxon>
        <taxon>Gunneridae</taxon>
        <taxon>Pentapetalae</taxon>
        <taxon>asterids</taxon>
        <taxon>lamiids</taxon>
        <taxon>Solanales</taxon>
        <taxon>Solanaceae</taxon>
        <taxon>Nicotianoideae</taxon>
        <taxon>Nicotianeae</taxon>
        <taxon>Nicotiana</taxon>
    </lineage>
</organism>
<reference evidence="2" key="1">
    <citation type="submission" date="2016-11" db="EMBL/GenBank/DDBJ databases">
        <title>The genome of Nicotiana attenuata.</title>
        <authorList>
            <person name="Xu S."/>
            <person name="Brockmoeller T."/>
            <person name="Gaquerel E."/>
            <person name="Navarro A."/>
            <person name="Kuhl H."/>
            <person name="Gase K."/>
            <person name="Ling Z."/>
            <person name="Zhou W."/>
            <person name="Kreitzer C."/>
            <person name="Stanke M."/>
            <person name="Tang H."/>
            <person name="Lyons E."/>
            <person name="Pandey P."/>
            <person name="Pandey S.P."/>
            <person name="Timmermann B."/>
            <person name="Baldwin I.T."/>
        </authorList>
    </citation>
    <scope>NUCLEOTIDE SEQUENCE [LARGE SCALE GENOMIC DNA]</scope>
    <source>
        <strain evidence="2">UT</strain>
    </source>
</reference>
<evidence type="ECO:0000256" key="1">
    <source>
        <dbReference type="SAM" id="SignalP"/>
    </source>
</evidence>
<keyword evidence="1" id="KW-0732">Signal</keyword>
<feature type="chain" id="PRO_5013018204" evidence="1">
    <location>
        <begin position="23"/>
        <end position="117"/>
    </location>
</feature>
<keyword evidence="3" id="KW-1185">Reference proteome</keyword>
<dbReference type="AlphaFoldDB" id="A0A1J6I4W4"/>
<comment type="caution">
    <text evidence="2">The sequence shown here is derived from an EMBL/GenBank/DDBJ whole genome shotgun (WGS) entry which is preliminary data.</text>
</comment>
<evidence type="ECO:0000313" key="3">
    <source>
        <dbReference type="Proteomes" id="UP000187609"/>
    </source>
</evidence>
<accession>A0A1J6I4W4</accession>